<dbReference type="Proteomes" id="UP000383932">
    <property type="component" value="Unassembled WGS sequence"/>
</dbReference>
<dbReference type="FunFam" id="1.25.40.10:FF:000020">
    <property type="entry name" value="Stress-induced phosphoprotein 1"/>
    <property type="match status" value="1"/>
</dbReference>
<dbReference type="Pfam" id="PF13432">
    <property type="entry name" value="TPR_16"/>
    <property type="match status" value="1"/>
</dbReference>
<dbReference type="FunFam" id="1.10.260.100:FF:000004">
    <property type="entry name" value="Putative stress-induced-phosphoprotein 1"/>
    <property type="match status" value="1"/>
</dbReference>
<dbReference type="InterPro" id="IPR019734">
    <property type="entry name" value="TPR_rpt"/>
</dbReference>
<feature type="region of interest" description="Disordered" evidence="7">
    <location>
        <begin position="724"/>
        <end position="758"/>
    </location>
</feature>
<proteinExistence type="predicted"/>
<dbReference type="SMART" id="SM00028">
    <property type="entry name" value="TPR"/>
    <property type="match status" value="9"/>
</dbReference>
<dbReference type="SUPFAM" id="SSF48452">
    <property type="entry name" value="TPR-like"/>
    <property type="match status" value="2"/>
</dbReference>
<dbReference type="FunFam" id="1.25.40.10:FF:000027">
    <property type="entry name" value="stress-induced-phosphoprotein 1 isoform X1"/>
    <property type="match status" value="1"/>
</dbReference>
<feature type="compositionally biased region" description="Polar residues" evidence="7">
    <location>
        <begin position="679"/>
        <end position="705"/>
    </location>
</feature>
<dbReference type="FunFam" id="1.10.260.100:FF:000002">
    <property type="entry name" value="Stress-induced-phosphoprotein 1 (Hsp70/Hsp90-organizing)"/>
    <property type="match status" value="1"/>
</dbReference>
<dbReference type="SUPFAM" id="SSF48371">
    <property type="entry name" value="ARM repeat"/>
    <property type="match status" value="2"/>
</dbReference>
<dbReference type="Pfam" id="PF07719">
    <property type="entry name" value="TPR_2"/>
    <property type="match status" value="1"/>
</dbReference>
<evidence type="ECO:0000256" key="7">
    <source>
        <dbReference type="SAM" id="MobiDB-lite"/>
    </source>
</evidence>
<evidence type="ECO:0000256" key="5">
    <source>
        <dbReference type="ARBA" id="ARBA00064323"/>
    </source>
</evidence>
<comment type="subunit">
    <text evidence="5">Part of a larger complex that includes HSP70, HSP90, and immunophilins.</text>
</comment>
<dbReference type="Pfam" id="PF22493">
    <property type="entry name" value="PUF_NOP9"/>
    <property type="match status" value="1"/>
</dbReference>
<evidence type="ECO:0000256" key="4">
    <source>
        <dbReference type="ARBA" id="ARBA00022803"/>
    </source>
</evidence>
<feature type="region of interest" description="Disordered" evidence="7">
    <location>
        <begin position="976"/>
        <end position="1038"/>
    </location>
</feature>
<dbReference type="PANTHER" id="PTHR22904:SF523">
    <property type="entry name" value="STRESS-INDUCED-PHOSPHOPROTEIN 1"/>
    <property type="match status" value="1"/>
</dbReference>
<evidence type="ECO:0000256" key="6">
    <source>
        <dbReference type="PROSITE-ProRule" id="PRU00339"/>
    </source>
</evidence>
<dbReference type="PROSITE" id="PS50005">
    <property type="entry name" value="TPR"/>
    <property type="match status" value="4"/>
</dbReference>
<keyword evidence="3" id="KW-0677">Repeat</keyword>
<dbReference type="InterPro" id="IPR001313">
    <property type="entry name" value="Pumilio_RNA-bd_rpt"/>
</dbReference>
<feature type="region of interest" description="Disordered" evidence="7">
    <location>
        <begin position="255"/>
        <end position="277"/>
    </location>
</feature>
<protein>
    <submittedName>
        <fullName evidence="9">Stress-induced-phosphoprotein 1</fullName>
    </submittedName>
</protein>
<evidence type="ECO:0000256" key="3">
    <source>
        <dbReference type="ARBA" id="ARBA00022737"/>
    </source>
</evidence>
<dbReference type="InterPro" id="IPR041243">
    <property type="entry name" value="STI1/HOP_DP"/>
</dbReference>
<dbReference type="Pfam" id="PF17830">
    <property type="entry name" value="STI1-HOP_DP"/>
    <property type="match status" value="2"/>
</dbReference>
<feature type="compositionally biased region" description="Polar residues" evidence="7">
    <location>
        <begin position="735"/>
        <end position="744"/>
    </location>
</feature>
<accession>A0A5N5QU84</accession>
<feature type="compositionally biased region" description="Basic and acidic residues" evidence="7">
    <location>
        <begin position="1010"/>
        <end position="1019"/>
    </location>
</feature>
<dbReference type="Gene3D" id="1.25.10.10">
    <property type="entry name" value="Leucine-rich Repeat Variant"/>
    <property type="match status" value="3"/>
</dbReference>
<feature type="repeat" description="TPR" evidence="6">
    <location>
        <begin position="1114"/>
        <end position="1147"/>
    </location>
</feature>
<dbReference type="InterPro" id="IPR006636">
    <property type="entry name" value="STI1_HS-bd"/>
</dbReference>
<evidence type="ECO:0000256" key="2">
    <source>
        <dbReference type="ARBA" id="ARBA00022490"/>
    </source>
</evidence>
<comment type="subcellular location">
    <subcellularLocation>
        <location evidence="1">Cytoplasm</location>
    </subcellularLocation>
</comment>
<gene>
    <name evidence="9" type="ORF">CTheo_1194</name>
</gene>
<dbReference type="GO" id="GO:0051879">
    <property type="term" value="F:Hsp90 protein binding"/>
    <property type="evidence" value="ECO:0007669"/>
    <property type="project" value="TreeGrafter"/>
</dbReference>
<dbReference type="SMART" id="SM00025">
    <property type="entry name" value="Pumilio"/>
    <property type="match status" value="8"/>
</dbReference>
<dbReference type="InterPro" id="IPR011990">
    <property type="entry name" value="TPR-like_helical_dom_sf"/>
</dbReference>
<keyword evidence="2" id="KW-0963">Cytoplasm</keyword>
<dbReference type="Gene3D" id="1.25.40.10">
    <property type="entry name" value="Tetratricopeptide repeat domain"/>
    <property type="match status" value="3"/>
</dbReference>
<sequence>MPREHRKRGKKRKAHAYDTKDEQDACAEGVTVEEPHLEWMQINDEMNLAAPFGYVDPDVKGYFRTVDSQIQDWQSQGYGQDLENVEGNTNEDRRMFLVAVLSESSGKELQLATDPDCSIILERMLHSMDDIVIRVFADRLCGSYIQLALHRFGSHVSQTLFEVSAATISREMRGQVAQPPDSNNETGVLRKMTELVLAVCEVCLFDWSILHRSLSESKQELLPSLSQLILDPFAAHVILSLFILLSPQIVQRSDSQNASRSVRSKKSAAYKSRQGSMKSILSSNEQWVVPETPASFKDVATRFVDTLRNTTDANEIRALAINKVASPVLQAMIALEAQQRRSKLPGSLIDSVLMGLVSTLAQGNRPEHSDYIETLLRDPTSSHILETLVQHAPEETFQVLWDLYFRYKLGKLSSHPVANFVLGKAITRLDSSSIREATQEIDLVASKLIKTGRTGVLKSLVDHAAALASHEDAVSQLVCRAVNIQETDIRFLVPRLLELKSIKVHAKSKSSAESPDSNPDTSAEDSAEPTIQGAVLLQSMLRLSEPHNQPVIQSIQAHGVDELVKMSRHPISSRVLDAFLDSPSVPIREKRKFLLNLIGQYHALVDDRIGSRVGDRCWACADPFLKERIARSILPHEGALSVSYYGKYFARNLHLTMLKRDPAAWRDMQRSRKAVGKSANPSQSINQPPNKADVSSKSQPINPNYTRKRKRYHAEADEIDALFSKASHAHRTRNPTETAESNSKNGEEKFHNSRAINDPQLDEVMGAIKKASKKEEPTAMSDAAALKDQGNKAFAAKRYDEAIDLFTQAIALDPSNHVLYSNRSAAKAGKKMWTEALTDAEECIKLNPTWAKGYARKGAALHGAQRWEEAIAAYEEGIGIEDSAALQKGLKEVKEAAQAAVGNDEGAMGIGKMFSDPNLFGKLASNPRTSHLLADQSFVNQLKMFQANPQLAGSSFNDPRMIQVLGALMGIDLQATTRPEGSNDMPPGFGASRSDPRPPPPKPSSPEPAKPSEDVKMAEPEYGAEDEDTKERKRLKAEADAEKAKGAAAYKNRDFVAAAEAFIKAWEISPTDIAYLTNLAATYFEQGEYDKCIEACEKAVEEGRSLRADYKLIAKALGRIGTAYSRKDDLDNAIKFFSKSLTEHRTPDILNKLREIEKLKEEKEKQAYIDPELSAKAREEGNTQFKNGDFAGSVKSYTESIKRDPNDPRGYNNRAAAYTKLTALPEALKDVETAIKVDPKFVKAYIRKSNVLFAMREYTKAMEAAQEALDVDTEKQHTKEIEQQMEKVGRAIYDQQSGESDEQTLQRAMRDPEVASIMTDPIMQQILQQAQQNPAALQDHMKNPIVAKKIQKLIAAGIIKTRR</sequence>
<dbReference type="InterPro" id="IPR011989">
    <property type="entry name" value="ARM-like"/>
</dbReference>
<dbReference type="SMART" id="SM00727">
    <property type="entry name" value="STI1"/>
    <property type="match status" value="2"/>
</dbReference>
<feature type="repeat" description="TPR" evidence="6">
    <location>
        <begin position="1208"/>
        <end position="1241"/>
    </location>
</feature>
<dbReference type="Pfam" id="PF13424">
    <property type="entry name" value="TPR_12"/>
    <property type="match status" value="1"/>
</dbReference>
<feature type="region of interest" description="Disordered" evidence="7">
    <location>
        <begin position="1"/>
        <end position="22"/>
    </location>
</feature>
<keyword evidence="4 6" id="KW-0802">TPR repeat</keyword>
<feature type="domain" description="STI1" evidence="8">
    <location>
        <begin position="1311"/>
        <end position="1350"/>
    </location>
</feature>
<organism evidence="9 10">
    <name type="scientific">Ceratobasidium theobromae</name>
    <dbReference type="NCBI Taxonomy" id="1582974"/>
    <lineage>
        <taxon>Eukaryota</taxon>
        <taxon>Fungi</taxon>
        <taxon>Dikarya</taxon>
        <taxon>Basidiomycota</taxon>
        <taxon>Agaricomycotina</taxon>
        <taxon>Agaricomycetes</taxon>
        <taxon>Cantharellales</taxon>
        <taxon>Ceratobasidiaceae</taxon>
        <taxon>Ceratobasidium</taxon>
    </lineage>
</organism>
<feature type="compositionally biased region" description="Polar residues" evidence="7">
    <location>
        <begin position="509"/>
        <end position="521"/>
    </location>
</feature>
<dbReference type="Gene3D" id="1.10.260.100">
    <property type="match status" value="2"/>
</dbReference>
<feature type="compositionally biased region" description="Pro residues" evidence="7">
    <location>
        <begin position="997"/>
        <end position="1009"/>
    </location>
</feature>
<dbReference type="GO" id="GO:0042030">
    <property type="term" value="F:ATPase inhibitor activity"/>
    <property type="evidence" value="ECO:0007669"/>
    <property type="project" value="UniProtKB-ARBA"/>
</dbReference>
<dbReference type="GO" id="GO:0005737">
    <property type="term" value="C:cytoplasm"/>
    <property type="evidence" value="ECO:0007669"/>
    <property type="project" value="UniProtKB-SubCell"/>
</dbReference>
<name>A0A5N5QU84_9AGAM</name>
<feature type="region of interest" description="Disordered" evidence="7">
    <location>
        <begin position="668"/>
        <end position="708"/>
    </location>
</feature>
<comment type="caution">
    <text evidence="9">The sequence shown here is derived from an EMBL/GenBank/DDBJ whole genome shotgun (WGS) entry which is preliminary data.</text>
</comment>
<dbReference type="GO" id="GO:0003723">
    <property type="term" value="F:RNA binding"/>
    <property type="evidence" value="ECO:0007669"/>
    <property type="project" value="InterPro"/>
</dbReference>
<dbReference type="EMBL" id="SSOP01000010">
    <property type="protein sequence ID" value="KAB5595322.1"/>
    <property type="molecule type" value="Genomic_DNA"/>
</dbReference>
<feature type="compositionally biased region" description="Basic residues" evidence="7">
    <location>
        <begin position="1"/>
        <end position="14"/>
    </location>
</feature>
<dbReference type="InterPro" id="IPR016024">
    <property type="entry name" value="ARM-type_fold"/>
</dbReference>
<evidence type="ECO:0000259" key="8">
    <source>
        <dbReference type="SMART" id="SM00727"/>
    </source>
</evidence>
<evidence type="ECO:0000313" key="10">
    <source>
        <dbReference type="Proteomes" id="UP000383932"/>
    </source>
</evidence>
<feature type="domain" description="STI1" evidence="8">
    <location>
        <begin position="916"/>
        <end position="955"/>
    </location>
</feature>
<dbReference type="OrthoDB" id="2423701at2759"/>
<feature type="repeat" description="TPR" evidence="6">
    <location>
        <begin position="783"/>
        <end position="816"/>
    </location>
</feature>
<keyword evidence="10" id="KW-1185">Reference proteome</keyword>
<feature type="region of interest" description="Disordered" evidence="7">
    <location>
        <begin position="507"/>
        <end position="528"/>
    </location>
</feature>
<dbReference type="InterPro" id="IPR013105">
    <property type="entry name" value="TPR_2"/>
</dbReference>
<evidence type="ECO:0000256" key="1">
    <source>
        <dbReference type="ARBA" id="ARBA00004496"/>
    </source>
</evidence>
<dbReference type="PANTHER" id="PTHR22904">
    <property type="entry name" value="TPR REPEAT CONTAINING PROTEIN"/>
    <property type="match status" value="1"/>
</dbReference>
<feature type="repeat" description="TPR" evidence="6">
    <location>
        <begin position="1242"/>
        <end position="1275"/>
    </location>
</feature>
<reference evidence="9 10" key="1">
    <citation type="journal article" date="2019" name="Fungal Biol. Biotechnol.">
        <title>Draft genome sequence of fastidious pathogen Ceratobasidium theobromae, which causes vascular-streak dieback in Theobroma cacao.</title>
        <authorList>
            <person name="Ali S.S."/>
            <person name="Asman A."/>
            <person name="Shao J."/>
            <person name="Firmansyah A.P."/>
            <person name="Susilo A.W."/>
            <person name="Rosmana A."/>
            <person name="McMahon P."/>
            <person name="Junaid M."/>
            <person name="Guest D."/>
            <person name="Kheng T.Y."/>
            <person name="Meinhardt L.W."/>
            <person name="Bailey B.A."/>
        </authorList>
    </citation>
    <scope>NUCLEOTIDE SEQUENCE [LARGE SCALE GENOMIC DNA]</scope>
    <source>
        <strain evidence="9 10">CT2</strain>
    </source>
</reference>
<evidence type="ECO:0000313" key="9">
    <source>
        <dbReference type="EMBL" id="KAB5595322.1"/>
    </source>
</evidence>
<dbReference type="FunFam" id="1.25.40.10:FF:000010">
    <property type="entry name" value="Stress-induced phosphoprotein 1"/>
    <property type="match status" value="1"/>
</dbReference>